<evidence type="ECO:0000256" key="1">
    <source>
        <dbReference type="ARBA" id="ARBA00001962"/>
    </source>
</evidence>
<gene>
    <name evidence="2" type="ORF">PGLA1383_LOCUS29340</name>
    <name evidence="3" type="ORF">PGLA2088_LOCUS25521</name>
</gene>
<dbReference type="EMBL" id="CAJNNV010025029">
    <property type="protein sequence ID" value="CAE8611538.1"/>
    <property type="molecule type" value="Genomic_DNA"/>
</dbReference>
<accession>A0A813JRA4</accession>
<evidence type="ECO:0000313" key="4">
    <source>
        <dbReference type="Proteomes" id="UP000626109"/>
    </source>
</evidence>
<dbReference type="Proteomes" id="UP000654075">
    <property type="component" value="Unassembled WGS sequence"/>
</dbReference>
<proteinExistence type="predicted"/>
<dbReference type="SUPFAM" id="SSF51197">
    <property type="entry name" value="Clavaminate synthase-like"/>
    <property type="match status" value="1"/>
</dbReference>
<sequence>MAKATVHAAKSSRRAFASRVPQPWTLASHRQLLIARLGVGQSRSYLTAAQAPAFSPHVLVTSDDVQAYQRDGVVQLRGAFGPDWVAYMRQAFDEAMDRPGKYAEFIGEGVTRTNLFSEGADRRKVEMFQDQVFYEEALERVPAWAAVAETSPAAAIIARLMESDTVSFFYMHPILKRGGAQQAIPWHQDLPYWKVDGRQIGSVWIALDDMPLSASVQYLSGSHAWGLFRPRHFVDHTPYEGRDEPALPDIESMLREGRTRALAFEVKAGDALCFDARVVHGSLGNPEAPGRDHRRVALRFGGDDATYCDRPGETAIPTPEIDASHGLRHGDRLVCKAFPRVWPRQ</sequence>
<comment type="cofactor">
    <cofactor evidence="1">
        <name>Fe cation</name>
        <dbReference type="ChEBI" id="CHEBI:24875"/>
    </cofactor>
</comment>
<dbReference type="PANTHER" id="PTHR20883">
    <property type="entry name" value="PHYTANOYL-COA DIOXYGENASE DOMAIN CONTAINING 1"/>
    <property type="match status" value="1"/>
</dbReference>
<dbReference type="OrthoDB" id="445007at2759"/>
<dbReference type="InterPro" id="IPR008775">
    <property type="entry name" value="Phytyl_CoA_dOase-like"/>
</dbReference>
<evidence type="ECO:0000313" key="3">
    <source>
        <dbReference type="EMBL" id="CAE8687574.1"/>
    </source>
</evidence>
<reference evidence="3" key="1">
    <citation type="submission" date="2021-02" db="EMBL/GenBank/DDBJ databases">
        <authorList>
            <person name="Dougan E. K."/>
            <person name="Rhodes N."/>
            <person name="Thang M."/>
            <person name="Chan C."/>
        </authorList>
    </citation>
    <scope>NUCLEOTIDE SEQUENCE</scope>
</reference>
<name>A0A813JRA4_POLGL</name>
<dbReference type="EMBL" id="CAJNNW010026761">
    <property type="protein sequence ID" value="CAE8687574.1"/>
    <property type="molecule type" value="Genomic_DNA"/>
</dbReference>
<organism evidence="3 4">
    <name type="scientific">Polarella glacialis</name>
    <name type="common">Dinoflagellate</name>
    <dbReference type="NCBI Taxonomy" id="89957"/>
    <lineage>
        <taxon>Eukaryota</taxon>
        <taxon>Sar</taxon>
        <taxon>Alveolata</taxon>
        <taxon>Dinophyceae</taxon>
        <taxon>Suessiales</taxon>
        <taxon>Suessiaceae</taxon>
        <taxon>Polarella</taxon>
    </lineage>
</organism>
<dbReference type="AlphaFoldDB" id="A0A813JRA4"/>
<dbReference type="OMA" id="YCNWQRI"/>
<dbReference type="PANTHER" id="PTHR20883:SF49">
    <property type="entry name" value="PHYTANOYL-COA DIOXYGENASE"/>
    <property type="match status" value="1"/>
</dbReference>
<dbReference type="Proteomes" id="UP000626109">
    <property type="component" value="Unassembled WGS sequence"/>
</dbReference>
<dbReference type="Gene3D" id="2.60.120.620">
    <property type="entry name" value="q2cbj1_9rhob like domain"/>
    <property type="match status" value="1"/>
</dbReference>
<keyword evidence="5" id="KW-1185">Reference proteome</keyword>
<evidence type="ECO:0000313" key="5">
    <source>
        <dbReference type="Proteomes" id="UP000654075"/>
    </source>
</evidence>
<evidence type="ECO:0000313" key="2">
    <source>
        <dbReference type="EMBL" id="CAE8611538.1"/>
    </source>
</evidence>
<protein>
    <recommendedName>
        <fullName evidence="6">Phytanoyl-CoA dioxygenase</fullName>
    </recommendedName>
</protein>
<evidence type="ECO:0008006" key="6">
    <source>
        <dbReference type="Google" id="ProtNLM"/>
    </source>
</evidence>
<dbReference type="Pfam" id="PF05721">
    <property type="entry name" value="PhyH"/>
    <property type="match status" value="1"/>
</dbReference>
<comment type="caution">
    <text evidence="3">The sequence shown here is derived from an EMBL/GenBank/DDBJ whole genome shotgun (WGS) entry which is preliminary data.</text>
</comment>